<keyword evidence="1" id="KW-1133">Transmembrane helix</keyword>
<keyword evidence="1" id="KW-0812">Transmembrane</keyword>
<keyword evidence="1" id="KW-0472">Membrane</keyword>
<keyword evidence="3" id="KW-1185">Reference proteome</keyword>
<organism evidence="2 3">
    <name type="scientific">Halosimplex pelagicum</name>
    <dbReference type="NCBI Taxonomy" id="869886"/>
    <lineage>
        <taxon>Archaea</taxon>
        <taxon>Methanobacteriati</taxon>
        <taxon>Methanobacteriota</taxon>
        <taxon>Stenosarchaea group</taxon>
        <taxon>Halobacteria</taxon>
        <taxon>Halobacteriales</taxon>
        <taxon>Haloarculaceae</taxon>
        <taxon>Halosimplex</taxon>
    </lineage>
</organism>
<feature type="transmembrane region" description="Helical" evidence="1">
    <location>
        <begin position="28"/>
        <end position="48"/>
    </location>
</feature>
<dbReference type="KEGG" id="hpel:HZS54_17085"/>
<name>A0A7D5PDB2_9EURY</name>
<dbReference type="OrthoDB" id="238895at2157"/>
<proteinExistence type="predicted"/>
<reference evidence="2 3" key="1">
    <citation type="submission" date="2020-07" db="EMBL/GenBank/DDBJ databases">
        <title>Halosimplex litoreum sp. nov. and Halosimplex rubrum sp. nov., isolated from different salt environments.</title>
        <authorList>
            <person name="Cui H."/>
        </authorList>
    </citation>
    <scope>NUCLEOTIDE SEQUENCE [LARGE SCALE GENOMIC DNA]</scope>
    <source>
        <strain evidence="2 3">R2</strain>
    </source>
</reference>
<evidence type="ECO:0000313" key="2">
    <source>
        <dbReference type="EMBL" id="QLH83238.1"/>
    </source>
</evidence>
<dbReference type="AlphaFoldDB" id="A0A7D5PDB2"/>
<dbReference type="Proteomes" id="UP000509346">
    <property type="component" value="Chromosome"/>
</dbReference>
<gene>
    <name evidence="2" type="ORF">HZS54_17085</name>
</gene>
<sequence>MAHSGSDADAFVTHGTRPRSVARASRRLGLALLGAAGPAVVTAFLVAVTRPGTAGPLAWVGEAMATPLVGGSGLTWAFHVAAVTGLAGVWIVGFALVVEGYFGVE</sequence>
<evidence type="ECO:0000313" key="3">
    <source>
        <dbReference type="Proteomes" id="UP000509346"/>
    </source>
</evidence>
<dbReference type="GeneID" id="56084340"/>
<protein>
    <submittedName>
        <fullName evidence="2">Uncharacterized protein</fullName>
    </submittedName>
</protein>
<evidence type="ECO:0000256" key="1">
    <source>
        <dbReference type="SAM" id="Phobius"/>
    </source>
</evidence>
<accession>A0A7D5PDB2</accession>
<dbReference type="RefSeq" id="WP_179918288.1">
    <property type="nucleotide sequence ID" value="NZ_CP058909.1"/>
</dbReference>
<dbReference type="EMBL" id="CP058909">
    <property type="protein sequence ID" value="QLH83238.1"/>
    <property type="molecule type" value="Genomic_DNA"/>
</dbReference>
<feature type="transmembrane region" description="Helical" evidence="1">
    <location>
        <begin position="76"/>
        <end position="98"/>
    </location>
</feature>